<protein>
    <submittedName>
        <fullName evidence="2">Uncharacterized protein</fullName>
    </submittedName>
</protein>
<name>A0A7S4EP89_9STRA</name>
<keyword evidence="1" id="KW-0472">Membrane</keyword>
<proteinExistence type="predicted"/>
<evidence type="ECO:0000313" key="2">
    <source>
        <dbReference type="EMBL" id="CAE0726790.1"/>
    </source>
</evidence>
<dbReference type="EMBL" id="HBIX01029047">
    <property type="protein sequence ID" value="CAE0726790.1"/>
    <property type="molecule type" value="Transcribed_RNA"/>
</dbReference>
<feature type="transmembrane region" description="Helical" evidence="1">
    <location>
        <begin position="58"/>
        <end position="81"/>
    </location>
</feature>
<evidence type="ECO:0000256" key="1">
    <source>
        <dbReference type="SAM" id="Phobius"/>
    </source>
</evidence>
<sequence length="133" mass="14195">MQCTYLQCLSEPQISRQPSLFLGVLSIRARPCLLSCALSSVLMAAAAAAVVVVVDGSIVVLVVVVVVVTIALVVAITTNANSTTGLSFFRRYQYYSVAPTTARTSIVWLFHGDSHGKKWRKPMGDGGTSLAFT</sequence>
<keyword evidence="1" id="KW-0812">Transmembrane</keyword>
<organism evidence="2">
    <name type="scientific">Pseudo-nitzschia australis</name>
    <dbReference type="NCBI Taxonomy" id="44445"/>
    <lineage>
        <taxon>Eukaryota</taxon>
        <taxon>Sar</taxon>
        <taxon>Stramenopiles</taxon>
        <taxon>Ochrophyta</taxon>
        <taxon>Bacillariophyta</taxon>
        <taxon>Bacillariophyceae</taxon>
        <taxon>Bacillariophycidae</taxon>
        <taxon>Bacillariales</taxon>
        <taxon>Bacillariaceae</taxon>
        <taxon>Pseudo-nitzschia</taxon>
    </lineage>
</organism>
<dbReference type="AlphaFoldDB" id="A0A7S4EP89"/>
<gene>
    <name evidence="2" type="ORF">PAUS00366_LOCUS19550</name>
</gene>
<feature type="transmembrane region" description="Helical" evidence="1">
    <location>
        <begin position="32"/>
        <end position="52"/>
    </location>
</feature>
<accession>A0A7S4EP89</accession>
<keyword evidence="1" id="KW-1133">Transmembrane helix</keyword>
<reference evidence="2" key="1">
    <citation type="submission" date="2021-01" db="EMBL/GenBank/DDBJ databases">
        <authorList>
            <person name="Corre E."/>
            <person name="Pelletier E."/>
            <person name="Niang G."/>
            <person name="Scheremetjew M."/>
            <person name="Finn R."/>
            <person name="Kale V."/>
            <person name="Holt S."/>
            <person name="Cochrane G."/>
            <person name="Meng A."/>
            <person name="Brown T."/>
            <person name="Cohen L."/>
        </authorList>
    </citation>
    <scope>NUCLEOTIDE SEQUENCE</scope>
    <source>
        <strain evidence="2">10249 10 AB</strain>
    </source>
</reference>